<dbReference type="InterPro" id="IPR025150">
    <property type="entry name" value="GH123_cat"/>
</dbReference>
<evidence type="ECO:0000313" key="2">
    <source>
        <dbReference type="EMBL" id="MDW2800317.1"/>
    </source>
</evidence>
<accession>A0ABU4GTL4</accession>
<keyword evidence="3" id="KW-1185">Reference proteome</keyword>
<protein>
    <submittedName>
        <fullName evidence="2">DUF4091 domain-containing protein</fullName>
    </submittedName>
</protein>
<proteinExistence type="predicted"/>
<evidence type="ECO:0000313" key="3">
    <source>
        <dbReference type="Proteomes" id="UP001276854"/>
    </source>
</evidence>
<evidence type="ECO:0000259" key="1">
    <source>
        <dbReference type="Pfam" id="PF13320"/>
    </source>
</evidence>
<dbReference type="Proteomes" id="UP001276854">
    <property type="component" value="Unassembled WGS sequence"/>
</dbReference>
<reference evidence="2 3" key="1">
    <citation type="submission" date="2023-10" db="EMBL/GenBank/DDBJ databases">
        <title>A novel Glycoside Hydrolase 43-Like Enzyme from Clostrdium boliviensis is an Endo-xylanase, and a Candidate for Xylooligosaccharides Production from Different Xylan Substrates.</title>
        <authorList>
            <person name="Alvarez M.T."/>
            <person name="Rocabado-Villegas L.R."/>
            <person name="Salas-Veizaga D.M."/>
            <person name="Linares-Pasten J.A."/>
            <person name="Gudmundsdottir E.E."/>
            <person name="Hreggvidsson G.O."/>
            <person name="Adlercreutz P."/>
            <person name="Nordberg Karlsson E."/>
        </authorList>
    </citation>
    <scope>NUCLEOTIDE SEQUENCE [LARGE SCALE GENOMIC DNA]</scope>
    <source>
        <strain evidence="2 3">E-1</strain>
    </source>
</reference>
<organism evidence="2 3">
    <name type="scientific">Clostridium boliviensis</name>
    <dbReference type="NCBI Taxonomy" id="318465"/>
    <lineage>
        <taxon>Bacteria</taxon>
        <taxon>Bacillati</taxon>
        <taxon>Bacillota</taxon>
        <taxon>Clostridia</taxon>
        <taxon>Eubacteriales</taxon>
        <taxon>Clostridiaceae</taxon>
        <taxon>Clostridium</taxon>
    </lineage>
</organism>
<dbReference type="RefSeq" id="WP_318066490.1">
    <property type="nucleotide sequence ID" value="NZ_JAWONS010000324.1"/>
</dbReference>
<dbReference type="EMBL" id="JAWONS010000324">
    <property type="protein sequence ID" value="MDW2800317.1"/>
    <property type="molecule type" value="Genomic_DNA"/>
</dbReference>
<gene>
    <name evidence="2" type="ORF">RZO55_22370</name>
</gene>
<comment type="caution">
    <text evidence="2">The sequence shown here is derived from an EMBL/GenBank/DDBJ whole genome shotgun (WGS) entry which is preliminary data.</text>
</comment>
<sequence>MEQYKSSYQMILLSSLTKVFTDEEPLFYPECCRLSGLWGETVSFQAACSFSGNEKETMEVTIDSPLKKYINIRQVISVPSAYPAHEKRDSNYLRHTPGLYPDLLRSPDKNQLILVPGKWQSLWTEISLTSEIPAGIYPVTVSIINEDKQIVASVTATIEVIAASLPRQELIHTEWFHGDCLADYYHVPVFSNEHWEILGNFIALYGKRGMNMILTPIFTPPLDTAKGGERTTIQLVGITEADGCYQFDFTRLRRWVAICKACGIKYFEMAHLFTQWGAGFAPKILVIKNGKTVKRFGWHTPALGEYTCFLNQFLPALKEELTLLDILDDTWFHISDEPRNDHLESYAAARKSVMSHLKGCKVIDALSDYSFYEAGLAERPVCATDHIEPFLQHGVPHLWSYYCTAQCVGVANRFMAMPSPRNRIYGIQVYKFGMEGILHWGFNFYNSEYSVDHINPYLVTDSGGSFPSGDAFLVYPEADRQPEESIRLMVLYEAIQDHRALKLLEQYIGREAVITLLEEDLSEPITFKTYPKSAAYLILIRNKINRAIKQHIKTKS</sequence>
<name>A0ABU4GTL4_9CLOT</name>
<feature type="domain" description="Glycoside hydrolase 123 catalytic" evidence="1">
    <location>
        <begin position="175"/>
        <end position="504"/>
    </location>
</feature>
<dbReference type="Pfam" id="PF13320">
    <property type="entry name" value="GH123_cat"/>
    <property type="match status" value="1"/>
</dbReference>